<evidence type="ECO:0000313" key="2">
    <source>
        <dbReference type="EMBL" id="GCC26495.1"/>
    </source>
</evidence>
<dbReference type="AlphaFoldDB" id="A0A401S7X7"/>
<dbReference type="PANTHER" id="PTHR12837">
    <property type="entry name" value="POLY ADP-RIBOSE GLYCOHYDROLASE"/>
    <property type="match status" value="1"/>
</dbReference>
<dbReference type="Pfam" id="PF05028">
    <property type="entry name" value="PARG_cat_C"/>
    <property type="match status" value="1"/>
</dbReference>
<dbReference type="GO" id="GO:0004649">
    <property type="term" value="F:poly(ADP-ribose) glycohydrolase activity"/>
    <property type="evidence" value="ECO:0007669"/>
    <property type="project" value="InterPro"/>
</dbReference>
<proteinExistence type="predicted"/>
<gene>
    <name evidence="2" type="ORF">chiPu_0004912</name>
</gene>
<evidence type="ECO:0000259" key="1">
    <source>
        <dbReference type="Pfam" id="PF05028"/>
    </source>
</evidence>
<dbReference type="InterPro" id="IPR007724">
    <property type="entry name" value="Poly_GlycHdrlase"/>
</dbReference>
<dbReference type="GO" id="GO:0005634">
    <property type="term" value="C:nucleus"/>
    <property type="evidence" value="ECO:0007669"/>
    <property type="project" value="TreeGrafter"/>
</dbReference>
<accession>A0A401S7X7</accession>
<dbReference type="OMA" id="TIENDGR"/>
<sequence>MLQSTEQYSVYEGYADTYKWVESYNDKTLRDAWQRCNTEIVAIDALPFRRYLDQFSPCSLKREVNKAYCGFVRPGIDPKNLSAVATGNWGCGAFGGDARLKSLLQLMAAAEAGRDVVYSTFGDRELMIEIYEMHKFLIEKEQTIGNIYKLLERYYSEECRSCPFSKPRNKLYNFIYDSVALYTDSTDEDDE</sequence>
<keyword evidence="3" id="KW-1185">Reference proteome</keyword>
<dbReference type="InterPro" id="IPR046372">
    <property type="entry name" value="PARG_cat_C"/>
</dbReference>
<protein>
    <recommendedName>
        <fullName evidence="1">PARG catalytic Macro domain-containing protein</fullName>
    </recommendedName>
</protein>
<dbReference type="GO" id="GO:0005975">
    <property type="term" value="P:carbohydrate metabolic process"/>
    <property type="evidence" value="ECO:0007669"/>
    <property type="project" value="InterPro"/>
</dbReference>
<organism evidence="2 3">
    <name type="scientific">Chiloscyllium punctatum</name>
    <name type="common">Brownbanded bambooshark</name>
    <name type="synonym">Hemiscyllium punctatum</name>
    <dbReference type="NCBI Taxonomy" id="137246"/>
    <lineage>
        <taxon>Eukaryota</taxon>
        <taxon>Metazoa</taxon>
        <taxon>Chordata</taxon>
        <taxon>Craniata</taxon>
        <taxon>Vertebrata</taxon>
        <taxon>Chondrichthyes</taxon>
        <taxon>Elasmobranchii</taxon>
        <taxon>Galeomorphii</taxon>
        <taxon>Galeoidea</taxon>
        <taxon>Orectolobiformes</taxon>
        <taxon>Hemiscylliidae</taxon>
        <taxon>Chiloscyllium</taxon>
    </lineage>
</organism>
<reference evidence="2 3" key="1">
    <citation type="journal article" date="2018" name="Nat. Ecol. Evol.">
        <title>Shark genomes provide insights into elasmobranch evolution and the origin of vertebrates.</title>
        <authorList>
            <person name="Hara Y"/>
            <person name="Yamaguchi K"/>
            <person name="Onimaru K"/>
            <person name="Kadota M"/>
            <person name="Koyanagi M"/>
            <person name="Keeley SD"/>
            <person name="Tatsumi K"/>
            <person name="Tanaka K"/>
            <person name="Motone F"/>
            <person name="Kageyama Y"/>
            <person name="Nozu R"/>
            <person name="Adachi N"/>
            <person name="Nishimura O"/>
            <person name="Nakagawa R"/>
            <person name="Tanegashima C"/>
            <person name="Kiyatake I"/>
            <person name="Matsumoto R"/>
            <person name="Murakumo K"/>
            <person name="Nishida K"/>
            <person name="Terakita A"/>
            <person name="Kuratani S"/>
            <person name="Sato K"/>
            <person name="Hyodo S Kuraku.S."/>
        </authorList>
    </citation>
    <scope>NUCLEOTIDE SEQUENCE [LARGE SCALE GENOMIC DNA]</scope>
</reference>
<dbReference type="GO" id="GO:0006282">
    <property type="term" value="P:regulation of DNA repair"/>
    <property type="evidence" value="ECO:0007669"/>
    <property type="project" value="InterPro"/>
</dbReference>
<dbReference type="GO" id="GO:0005737">
    <property type="term" value="C:cytoplasm"/>
    <property type="evidence" value="ECO:0007669"/>
    <property type="project" value="TreeGrafter"/>
</dbReference>
<dbReference type="OrthoDB" id="1937899at2759"/>
<dbReference type="Proteomes" id="UP000287033">
    <property type="component" value="Unassembled WGS sequence"/>
</dbReference>
<dbReference type="STRING" id="137246.A0A401S7X7"/>
<evidence type="ECO:0000313" key="3">
    <source>
        <dbReference type="Proteomes" id="UP000287033"/>
    </source>
</evidence>
<comment type="caution">
    <text evidence="2">The sequence shown here is derived from an EMBL/GenBank/DDBJ whole genome shotgun (WGS) entry which is preliminary data.</text>
</comment>
<dbReference type="GO" id="GO:0009225">
    <property type="term" value="P:nucleotide-sugar metabolic process"/>
    <property type="evidence" value="ECO:0007669"/>
    <property type="project" value="TreeGrafter"/>
</dbReference>
<name>A0A401S7X7_CHIPU</name>
<dbReference type="EMBL" id="BEZZ01000126">
    <property type="protein sequence ID" value="GCC26495.1"/>
    <property type="molecule type" value="Genomic_DNA"/>
</dbReference>
<feature type="domain" description="PARG catalytic Macro" evidence="1">
    <location>
        <begin position="3"/>
        <end position="127"/>
    </location>
</feature>
<dbReference type="PANTHER" id="PTHR12837:SF15">
    <property type="entry name" value="POLY(ADP-RIBOSE) GLYCOHYDROLASE"/>
    <property type="match status" value="1"/>
</dbReference>
<dbReference type="GO" id="GO:1990966">
    <property type="term" value="P:ATP generation from poly-ADP-D-ribose"/>
    <property type="evidence" value="ECO:0007669"/>
    <property type="project" value="TreeGrafter"/>
</dbReference>